<dbReference type="InterPro" id="IPR017703">
    <property type="entry name" value="YgfZ/GCV_T_CS"/>
</dbReference>
<dbReference type="GO" id="GO:0016226">
    <property type="term" value="P:iron-sulfur cluster assembly"/>
    <property type="evidence" value="ECO:0007669"/>
    <property type="project" value="TreeGrafter"/>
</dbReference>
<dbReference type="RefSeq" id="WP_014993881.1">
    <property type="nucleotide sequence ID" value="NC_018691.1"/>
</dbReference>
<proteinExistence type="predicted"/>
<dbReference type="STRING" id="930169.B5T_01526"/>
<dbReference type="Gene3D" id="2.40.30.160">
    <property type="match status" value="1"/>
</dbReference>
<dbReference type="PANTHER" id="PTHR22602">
    <property type="entry name" value="TRANSFERASE CAF17, MITOCHONDRIAL-RELATED"/>
    <property type="match status" value="1"/>
</dbReference>
<dbReference type="KEGG" id="adi:B5T_01526"/>
<protein>
    <submittedName>
        <fullName evidence="1">Folate-binding protein YgfZ</fullName>
    </submittedName>
</protein>
<dbReference type="SUPFAM" id="SSF103025">
    <property type="entry name" value="Folate-binding domain"/>
    <property type="match status" value="1"/>
</dbReference>
<dbReference type="OrthoDB" id="9796287at2"/>
<reference evidence="1 2" key="1">
    <citation type="journal article" date="2012" name="J. Bacteriol.">
        <title>Complete genome sequence of Alcanivorax dieselolei type strain B5.</title>
        <authorList>
            <person name="Lai Q."/>
            <person name="Li W."/>
            <person name="Shao Z."/>
        </authorList>
    </citation>
    <scope>NUCLEOTIDE SEQUENCE [LARGE SCALE GENOMIC DNA]</scope>
    <source>
        <strain evidence="2">DSM 16502 / CGMCC 1.3690 / B-5</strain>
    </source>
</reference>
<dbReference type="Proteomes" id="UP000006286">
    <property type="component" value="Chromosome"/>
</dbReference>
<name>K0CBI1_ALCDB</name>
<dbReference type="Gene3D" id="3.30.70.1630">
    <property type="match status" value="1"/>
</dbReference>
<dbReference type="EMBL" id="CP003466">
    <property type="protein sequence ID" value="AFT69805.1"/>
    <property type="molecule type" value="Genomic_DNA"/>
</dbReference>
<evidence type="ECO:0000313" key="2">
    <source>
        <dbReference type="Proteomes" id="UP000006286"/>
    </source>
</evidence>
<dbReference type="PATRIC" id="fig|930169.3.peg.1502"/>
<gene>
    <name evidence="1" type="ordered locus">B5T_01526</name>
</gene>
<dbReference type="eggNOG" id="COG0354">
    <property type="taxonomic scope" value="Bacteria"/>
</dbReference>
<dbReference type="InterPro" id="IPR045179">
    <property type="entry name" value="YgfZ/GcvT"/>
</dbReference>
<organism evidence="1 2">
    <name type="scientific">Alcanivorax dieselolei (strain DSM 16502 / CGMCC 1.3690 / MCCC 1A00001 / B-5)</name>
    <name type="common">Alloalcanivorax dieselolei</name>
    <dbReference type="NCBI Taxonomy" id="930169"/>
    <lineage>
        <taxon>Bacteria</taxon>
        <taxon>Pseudomonadati</taxon>
        <taxon>Pseudomonadota</taxon>
        <taxon>Gammaproteobacteria</taxon>
        <taxon>Oceanospirillales</taxon>
        <taxon>Alcanivoracaceae</taxon>
        <taxon>Alloalcanivorax</taxon>
    </lineage>
</organism>
<keyword evidence="2" id="KW-1185">Reference proteome</keyword>
<dbReference type="NCBIfam" id="TIGR03317">
    <property type="entry name" value="ygfZ_signature"/>
    <property type="match status" value="1"/>
</dbReference>
<evidence type="ECO:0000313" key="1">
    <source>
        <dbReference type="EMBL" id="AFT69805.1"/>
    </source>
</evidence>
<sequence>MSAWSSLIAELSPANGGVTTPALAICDHLAVVRVRGEEAGSYLQGQLTCDLQRIDQGEHHAAMHLSLKGRGLVSLRLIRDDQGYLILCPATMAETVIRCLEKYRLRAKVTFEVAEDLRVIGLAGALEQTGLPLPEAGHGRHHDGLTLLRYPLTEQLLVIGADDALAELSRAQLKRASRTPVDGEGWRFLDIGAGEGQIYPGGEDLFLPQVLNYDLLGGVSFNKGCYTGQEVVARMHFKGKLKQRMAAFTYNGPPLSPGQPLRNTDGRAVGEVVDSARGEPTPRLLAVVRLDHEGELFADDQALNVTSLDLPYELPKKVDS</sequence>
<dbReference type="PANTHER" id="PTHR22602:SF0">
    <property type="entry name" value="TRANSFERASE CAF17, MITOCHONDRIAL-RELATED"/>
    <property type="match status" value="1"/>
</dbReference>
<dbReference type="HOGENOM" id="CLU_007884_6_2_6"/>
<dbReference type="Gene3D" id="3.30.70.1400">
    <property type="entry name" value="Aminomethyltransferase beta-barrel domains"/>
    <property type="match status" value="1"/>
</dbReference>
<accession>K0CBI1</accession>
<dbReference type="AlphaFoldDB" id="K0CBI1"/>